<dbReference type="EMBL" id="VJIQ01000005">
    <property type="protein sequence ID" value="MXB13060.1"/>
    <property type="molecule type" value="Genomic_DNA"/>
</dbReference>
<evidence type="ECO:0000256" key="1">
    <source>
        <dbReference type="SAM" id="SignalP"/>
    </source>
</evidence>
<dbReference type="Gene3D" id="1.25.40.10">
    <property type="entry name" value="Tetratricopeptide repeat domain"/>
    <property type="match status" value="1"/>
</dbReference>
<organism evidence="2">
    <name type="scientific">Francisella tularensis</name>
    <dbReference type="NCBI Taxonomy" id="263"/>
    <lineage>
        <taxon>Bacteria</taxon>
        <taxon>Pseudomonadati</taxon>
        <taxon>Pseudomonadota</taxon>
        <taxon>Gammaproteobacteria</taxon>
        <taxon>Thiotrichales</taxon>
        <taxon>Francisellaceae</taxon>
        <taxon>Francisella</taxon>
    </lineage>
</organism>
<dbReference type="PROSITE" id="PS51257">
    <property type="entry name" value="PROKAR_LIPOPROTEIN"/>
    <property type="match status" value="1"/>
</dbReference>
<sequence length="301" mass="34675">MQISLKKVISVALLSAVLSSCMTPETPTRNSIKSNLQQQNNTTDNLNPNSAEFISSEQFTASKADYKKATVINAELAIIYSTEGYLERAKTKLIKAQDLAKQHGYDLAIVGYAAGYYYQSIGANSIAKKYYKDTLYKHPKDFEAMNFYAQYLCSQESDYAKAQKLFDKSLYTPDNDDIAQTLFLYSQCMYKQGKKDQALVYMERANRFRQDYRAAKLRLAEMYFERKDYTNCYKVIYSMKDDPAFFNNKRILDLRLKLAEYANNKNQAAEVRLILSSNNYNDEDIQKFFSAADQEDINKNA</sequence>
<dbReference type="RefSeq" id="WP_010031820.1">
    <property type="nucleotide sequence ID" value="NZ_CP025778.1"/>
</dbReference>
<feature type="signal peptide" evidence="1">
    <location>
        <begin position="1"/>
        <end position="22"/>
    </location>
</feature>
<keyword evidence="1" id="KW-0732">Signal</keyword>
<feature type="chain" id="PRO_5036169881" evidence="1">
    <location>
        <begin position="23"/>
        <end position="301"/>
    </location>
</feature>
<gene>
    <name evidence="2" type="ORF">FNB10_08915</name>
    <name evidence="3" type="ORF">FND40_01570</name>
</gene>
<evidence type="ECO:0000313" key="2">
    <source>
        <dbReference type="EMBL" id="MWY75105.1"/>
    </source>
</evidence>
<proteinExistence type="predicted"/>
<reference evidence="2" key="1">
    <citation type="submission" date="2019-06" db="EMBL/GenBank/DDBJ databases">
        <title>Phylogeography and genetic diversity of Francisella tularensis subsp. holarctica in France (1947-2018).</title>
        <authorList>
            <person name="Kevin M."/>
            <person name="Madani N."/>
            <person name="Maurin M."/>
        </authorList>
    </citation>
    <scope>NUCLEOTIDE SEQUENCE</scope>
    <source>
        <strain evidence="2">10-1635/5</strain>
        <strain evidence="3">93-11516</strain>
    </source>
</reference>
<comment type="caution">
    <text evidence="2">The sequence shown here is derived from an EMBL/GenBank/DDBJ whole genome shotgun (WGS) entry which is preliminary data.</text>
</comment>
<dbReference type="SUPFAM" id="SSF48452">
    <property type="entry name" value="TPR-like"/>
    <property type="match status" value="1"/>
</dbReference>
<dbReference type="EMBL" id="VJDK01000071">
    <property type="protein sequence ID" value="MWY75105.1"/>
    <property type="molecule type" value="Genomic_DNA"/>
</dbReference>
<dbReference type="InterPro" id="IPR011990">
    <property type="entry name" value="TPR-like_helical_dom_sf"/>
</dbReference>
<protein>
    <submittedName>
        <fullName evidence="2">Pilus assembly protein PilF</fullName>
    </submittedName>
</protein>
<dbReference type="AlphaFoldDB" id="A0A6B0JYC4"/>
<accession>A0A6B0JYC4</accession>
<evidence type="ECO:0000313" key="3">
    <source>
        <dbReference type="EMBL" id="MXB13060.1"/>
    </source>
</evidence>
<name>A0A6B0JYC4_FRATU</name>